<proteinExistence type="predicted"/>
<feature type="compositionally biased region" description="Basic and acidic residues" evidence="1">
    <location>
        <begin position="160"/>
        <end position="183"/>
    </location>
</feature>
<gene>
    <name evidence="2" type="ORF">OPV22_034562</name>
</gene>
<sequence>MRVVKVRPNSKETEGLVNFDKALQEFSDMEGISVHNRQASNRMACSSLRPVGSSVQNQLDLMPDIGKEATVKIEPHEAFSRVRCDAENNITAEKEQPDLAQNEIVRPNSKETEGLVNFDKALQEFSDMEGISVHNRQASNRMACSSLRPVGSSVQNQLDLESKSKAEDAAANEDVRVEHSRSKPDKKRLKQMMGPAPQTTQC</sequence>
<comment type="caution">
    <text evidence="2">The sequence shown here is derived from an EMBL/GenBank/DDBJ whole genome shotgun (WGS) entry which is preliminary data.</text>
</comment>
<evidence type="ECO:0000313" key="2">
    <source>
        <dbReference type="EMBL" id="KAJ8461636.1"/>
    </source>
</evidence>
<reference evidence="2 3" key="1">
    <citation type="submission" date="2022-12" db="EMBL/GenBank/DDBJ databases">
        <title>Chromosome-scale assembly of the Ensete ventricosum genome.</title>
        <authorList>
            <person name="Dussert Y."/>
            <person name="Stocks J."/>
            <person name="Wendawek A."/>
            <person name="Woldeyes F."/>
            <person name="Nichols R.A."/>
            <person name="Borrell J.S."/>
        </authorList>
    </citation>
    <scope>NUCLEOTIDE SEQUENCE [LARGE SCALE GENOMIC DNA]</scope>
    <source>
        <strain evidence="3">cv. Maze</strain>
        <tissue evidence="2">Seeds</tissue>
    </source>
</reference>
<keyword evidence="3" id="KW-1185">Reference proteome</keyword>
<feature type="region of interest" description="Disordered" evidence="1">
    <location>
        <begin position="154"/>
        <end position="202"/>
    </location>
</feature>
<accession>A0AAV8P201</accession>
<organism evidence="2 3">
    <name type="scientific">Ensete ventricosum</name>
    <name type="common">Abyssinian banana</name>
    <name type="synonym">Musa ensete</name>
    <dbReference type="NCBI Taxonomy" id="4639"/>
    <lineage>
        <taxon>Eukaryota</taxon>
        <taxon>Viridiplantae</taxon>
        <taxon>Streptophyta</taxon>
        <taxon>Embryophyta</taxon>
        <taxon>Tracheophyta</taxon>
        <taxon>Spermatophyta</taxon>
        <taxon>Magnoliopsida</taxon>
        <taxon>Liliopsida</taxon>
        <taxon>Zingiberales</taxon>
        <taxon>Musaceae</taxon>
        <taxon>Ensete</taxon>
    </lineage>
</organism>
<dbReference type="EMBL" id="JAQQAF010000009">
    <property type="protein sequence ID" value="KAJ8461636.1"/>
    <property type="molecule type" value="Genomic_DNA"/>
</dbReference>
<name>A0AAV8P201_ENSVE</name>
<dbReference type="Proteomes" id="UP001222027">
    <property type="component" value="Unassembled WGS sequence"/>
</dbReference>
<protein>
    <submittedName>
        <fullName evidence="2">Uncharacterized protein</fullName>
    </submittedName>
</protein>
<evidence type="ECO:0000313" key="3">
    <source>
        <dbReference type="Proteomes" id="UP001222027"/>
    </source>
</evidence>
<dbReference type="AlphaFoldDB" id="A0AAV8P201"/>
<evidence type="ECO:0000256" key="1">
    <source>
        <dbReference type="SAM" id="MobiDB-lite"/>
    </source>
</evidence>